<accession>A0A835KD80</accession>
<feature type="region of interest" description="Disordered" evidence="1">
    <location>
        <begin position="1"/>
        <end position="23"/>
    </location>
</feature>
<comment type="caution">
    <text evidence="2">The sequence shown here is derived from an EMBL/GenBank/DDBJ whole genome shotgun (WGS) entry which is preliminary data.</text>
</comment>
<dbReference type="OrthoDB" id="686565at2759"/>
<sequence length="121" mass="13554">MDISKCSSASSSPSLPESSSSPKRIQLVSKSVSDRLLDKFFDASEFDFDYEQSGIWSPPIRRTAFLSSPGRIFTEEKMLEKLRNAMDPRRARRRNKACCGVLLLNFEYGSGDSLSSHLPEA</sequence>
<dbReference type="EMBL" id="JADGMS010000004">
    <property type="protein sequence ID" value="KAF9683696.1"/>
    <property type="molecule type" value="Genomic_DNA"/>
</dbReference>
<proteinExistence type="predicted"/>
<name>A0A835KD80_9ROSI</name>
<keyword evidence="3" id="KW-1185">Reference proteome</keyword>
<reference evidence="2 3" key="1">
    <citation type="submission" date="2020-10" db="EMBL/GenBank/DDBJ databases">
        <title>Plant Genome Project.</title>
        <authorList>
            <person name="Zhang R.-G."/>
        </authorList>
    </citation>
    <scope>NUCLEOTIDE SEQUENCE [LARGE SCALE GENOMIC DNA]</scope>
    <source>
        <strain evidence="2">FAFU-HL-1</strain>
        <tissue evidence="2">Leaf</tissue>
    </source>
</reference>
<organism evidence="2 3">
    <name type="scientific">Salix dunnii</name>
    <dbReference type="NCBI Taxonomy" id="1413687"/>
    <lineage>
        <taxon>Eukaryota</taxon>
        <taxon>Viridiplantae</taxon>
        <taxon>Streptophyta</taxon>
        <taxon>Embryophyta</taxon>
        <taxon>Tracheophyta</taxon>
        <taxon>Spermatophyta</taxon>
        <taxon>Magnoliopsida</taxon>
        <taxon>eudicotyledons</taxon>
        <taxon>Gunneridae</taxon>
        <taxon>Pentapetalae</taxon>
        <taxon>rosids</taxon>
        <taxon>fabids</taxon>
        <taxon>Malpighiales</taxon>
        <taxon>Salicaceae</taxon>
        <taxon>Saliceae</taxon>
        <taxon>Salix</taxon>
    </lineage>
</organism>
<feature type="compositionally biased region" description="Low complexity" evidence="1">
    <location>
        <begin position="1"/>
        <end position="22"/>
    </location>
</feature>
<evidence type="ECO:0000256" key="1">
    <source>
        <dbReference type="SAM" id="MobiDB-lite"/>
    </source>
</evidence>
<evidence type="ECO:0000313" key="3">
    <source>
        <dbReference type="Proteomes" id="UP000657918"/>
    </source>
</evidence>
<dbReference type="PANTHER" id="PTHR34287:SF2">
    <property type="match status" value="1"/>
</dbReference>
<dbReference type="Proteomes" id="UP000657918">
    <property type="component" value="Chromosome 4"/>
</dbReference>
<dbReference type="AlphaFoldDB" id="A0A835KD80"/>
<protein>
    <submittedName>
        <fullName evidence="2">Uncharacterized protein</fullName>
    </submittedName>
</protein>
<gene>
    <name evidence="2" type="ORF">SADUNF_Sadunf04G0041100</name>
</gene>
<dbReference type="PANTHER" id="PTHR34287">
    <property type="entry name" value="OS06G0551500 PROTEIN-RELATED"/>
    <property type="match status" value="1"/>
</dbReference>
<evidence type="ECO:0000313" key="2">
    <source>
        <dbReference type="EMBL" id="KAF9683696.1"/>
    </source>
</evidence>